<gene>
    <name evidence="2" type="ORF">FCALED_LOCUS5576</name>
</gene>
<evidence type="ECO:0000256" key="1">
    <source>
        <dbReference type="SAM" id="MobiDB-lite"/>
    </source>
</evidence>
<feature type="compositionally biased region" description="Low complexity" evidence="1">
    <location>
        <begin position="60"/>
        <end position="74"/>
    </location>
</feature>
<sequence>MQEFLLVNPSGPPRKAVLLVESDEQKSVETPQQNNDPKNHDDEIHQNNLRKIIKINKLQIKNHQDKQAQAANNDQRSHDKHAQKQTSVQRQEVQDQVVNKDQRYGDDHTTKNIADQRKDIQAQFGVPNTNQALDANAFAALQALAIAQQDISQITST</sequence>
<accession>A0A9N9ARG7</accession>
<evidence type="ECO:0000313" key="2">
    <source>
        <dbReference type="EMBL" id="CAG8539670.1"/>
    </source>
</evidence>
<name>A0A9N9ARG7_9GLOM</name>
<protein>
    <submittedName>
        <fullName evidence="2">4848_t:CDS:1</fullName>
    </submittedName>
</protein>
<keyword evidence="3" id="KW-1185">Reference proteome</keyword>
<dbReference type="EMBL" id="CAJVPQ010001230">
    <property type="protein sequence ID" value="CAG8539670.1"/>
    <property type="molecule type" value="Genomic_DNA"/>
</dbReference>
<reference evidence="2" key="1">
    <citation type="submission" date="2021-06" db="EMBL/GenBank/DDBJ databases">
        <authorList>
            <person name="Kallberg Y."/>
            <person name="Tangrot J."/>
            <person name="Rosling A."/>
        </authorList>
    </citation>
    <scope>NUCLEOTIDE SEQUENCE</scope>
    <source>
        <strain evidence="2">UK204</strain>
    </source>
</reference>
<proteinExistence type="predicted"/>
<feature type="region of interest" description="Disordered" evidence="1">
    <location>
        <begin position="20"/>
        <end position="43"/>
    </location>
</feature>
<organism evidence="2 3">
    <name type="scientific">Funneliformis caledonium</name>
    <dbReference type="NCBI Taxonomy" id="1117310"/>
    <lineage>
        <taxon>Eukaryota</taxon>
        <taxon>Fungi</taxon>
        <taxon>Fungi incertae sedis</taxon>
        <taxon>Mucoromycota</taxon>
        <taxon>Glomeromycotina</taxon>
        <taxon>Glomeromycetes</taxon>
        <taxon>Glomerales</taxon>
        <taxon>Glomeraceae</taxon>
        <taxon>Funneliformis</taxon>
    </lineage>
</organism>
<dbReference type="AlphaFoldDB" id="A0A9N9ARG7"/>
<evidence type="ECO:0000313" key="3">
    <source>
        <dbReference type="Proteomes" id="UP000789570"/>
    </source>
</evidence>
<feature type="compositionally biased region" description="Polar residues" evidence="1">
    <location>
        <begin position="84"/>
        <end position="97"/>
    </location>
</feature>
<feature type="region of interest" description="Disordered" evidence="1">
    <location>
        <begin position="60"/>
        <end position="108"/>
    </location>
</feature>
<feature type="compositionally biased region" description="Basic and acidic residues" evidence="1">
    <location>
        <begin position="98"/>
        <end position="108"/>
    </location>
</feature>
<dbReference type="Proteomes" id="UP000789570">
    <property type="component" value="Unassembled WGS sequence"/>
</dbReference>
<comment type="caution">
    <text evidence="2">The sequence shown here is derived from an EMBL/GenBank/DDBJ whole genome shotgun (WGS) entry which is preliminary data.</text>
</comment>